<dbReference type="InterPro" id="IPR003343">
    <property type="entry name" value="Big_2"/>
</dbReference>
<gene>
    <name evidence="3" type="ORF">Desgi_0295</name>
</gene>
<dbReference type="Pfam" id="PF13290">
    <property type="entry name" value="CHB_HEX_C_1"/>
    <property type="match status" value="1"/>
</dbReference>
<dbReference type="Gene3D" id="2.60.40.1080">
    <property type="match status" value="1"/>
</dbReference>
<dbReference type="InterPro" id="IPR008964">
    <property type="entry name" value="Invasin/intimin_cell_adhesion"/>
</dbReference>
<dbReference type="Gene3D" id="2.60.220.30">
    <property type="match status" value="2"/>
</dbReference>
<reference evidence="3 4" key="1">
    <citation type="submission" date="2012-01" db="EMBL/GenBank/DDBJ databases">
        <title>Complete sequence of Desulfotomaculum gibsoniae DSM 7213.</title>
        <authorList>
            <consortium name="US DOE Joint Genome Institute"/>
            <person name="Lucas S."/>
            <person name="Han J."/>
            <person name="Lapidus A."/>
            <person name="Cheng J.-F."/>
            <person name="Goodwin L."/>
            <person name="Pitluck S."/>
            <person name="Peters L."/>
            <person name="Ovchinnikova G."/>
            <person name="Teshima H."/>
            <person name="Detter J.C."/>
            <person name="Han C."/>
            <person name="Tapia R."/>
            <person name="Land M."/>
            <person name="Hauser L."/>
            <person name="Kyrpides N."/>
            <person name="Ivanova N."/>
            <person name="Pagani I."/>
            <person name="Parshina S."/>
            <person name="Plugge C."/>
            <person name="Muyzer G."/>
            <person name="Kuever J."/>
            <person name="Ivanova A."/>
            <person name="Nazina T."/>
            <person name="Klenk H.-P."/>
            <person name="Brambilla E."/>
            <person name="Spring S."/>
            <person name="Stams A.F."/>
            <person name="Woyke T."/>
        </authorList>
    </citation>
    <scope>NUCLEOTIDE SEQUENCE [LARGE SCALE GENOMIC DNA]</scope>
    <source>
        <strain evidence="3 4">DSM 7213</strain>
    </source>
</reference>
<sequence length="1221" mass="131067">MREHKIFSKFSILFLAGLFLLAGVFGLLPTAAHAVGDSITITGNGVYNPGVTFTQDELQDDNILPQHTVLYSTINTWPTKSWCRGEGVKVSDLLAAAGGLKPEAVLIKFTSRDGFTTTFTIQEFIHDPRYCFPHFMDNGIAGHIPGDPAEAVAVEPIIAHRSCSAQNIADVMNDDNMSQGDANHLLFGQRAVTEQTNAIFVKYVTTIEVLTTEPDQWDEPTANPDSGTVSAGTMVELQGPFNDLDKVHYTVDGSTPTVSSPMYNWIASRWSSREDFDEVNHPIEITGDTAIKALVIGPGKENSDIVTFNYRVQTVAITGVGIAEGDQQLEVNQTVQVTAEVQPENATDKGVTWSTSDQSVATVNETGLVTAIAAGTATITVTTNDGEFSDTITVTVANEPTGSDLVINKANPAKATKNKAYAGHTFTVTGGVEPYSFAVTDGALPKGTSLNGAALEGTPTESGTFVFIITVTDNADPAKTVNHEFTLVVEADGVPYDEEVVLTIKGDGVTNPGEFTLSQLEGMQQHQYVYSVINTWPSKKWYVGKGVKVKDLLDEAGVKGNARQIRFSSSDGYYMTLTVQELLEERRYRFPNFMAGGDDGGHIPGSSSGAVEVESILALVGADTDNPSYMNDANALQLMVGQRAVTEQTDPMFVKYVNEVEVLTSAPGKWDKPKADPDGGTVPAGTLVELKNNNMDMDKIYYTVDDSTPTMDSTMYNPVAKRWWPARGKEVVAEINHPLELTKDTTIKAVTIGPGRSNSDIVTFTYKITEATAAATDAIIPGKGGAVSLGSEVTIEIPANALTGTNPVEVMIERVTTPPTAPAGFKILGSVFEFSVDGNNSYSFAKEVIIKLSFDPEAVTAGETLAVHCYDKTAQQWVNIGGEVSGDTVTVQVNHCTKFAVMVFDKLAAAETITPGKGGIVSLEDEAAMEIPANALAGTRPVEITIERVTMPPTALAGFKILGNVYEFSVDGKASYNFEKEVTIKLGFDPEVINVDEIPSIHYYDETEKKWVNIGGEVSGNTVIVQVDHFTKFAVMVAMQMKGQEQILTDIVGHWAEDSIKELVALGAVAGYPDGSFKPNNKITRAEFASILVKALKLELQRGKVFADTTGHWAKDTIATATYHGIVSGYGADMFGPNDVITREQMAAMVVNVAKLTPVTEGMSFKDSSSISDWAGTAVATAIQHGIINGYPDNTVRSRGNATRAEAAEVIVNALHSILND</sequence>
<dbReference type="Pfam" id="PF00395">
    <property type="entry name" value="SLH"/>
    <property type="match status" value="3"/>
</dbReference>
<dbReference type="PROSITE" id="PS51272">
    <property type="entry name" value="SLH"/>
    <property type="match status" value="3"/>
</dbReference>
<protein>
    <submittedName>
        <fullName evidence="3">Ig-like domain-containing surface protein</fullName>
    </submittedName>
</protein>
<dbReference type="InterPro" id="IPR059177">
    <property type="entry name" value="GH29D-like_dom"/>
</dbReference>
<dbReference type="Proteomes" id="UP000013520">
    <property type="component" value="Chromosome"/>
</dbReference>
<accession>R4KJS2</accession>
<dbReference type="STRING" id="767817.Desgi_0295"/>
<dbReference type="Pfam" id="PF05345">
    <property type="entry name" value="He_PIG"/>
    <property type="match status" value="1"/>
</dbReference>
<evidence type="ECO:0000313" key="3">
    <source>
        <dbReference type="EMBL" id="AGK99880.1"/>
    </source>
</evidence>
<evidence type="ECO:0000256" key="1">
    <source>
        <dbReference type="ARBA" id="ARBA00022737"/>
    </source>
</evidence>
<dbReference type="InterPro" id="IPR036374">
    <property type="entry name" value="OxRdtase_Mopterin-bd_sf"/>
</dbReference>
<dbReference type="PANTHER" id="PTHR43308:SF5">
    <property type="entry name" value="S-LAYER PROTEIN _ PEPTIDOGLYCAN ENDO-BETA-N-ACETYLGLUCOSAMINIDASE"/>
    <property type="match status" value="1"/>
</dbReference>
<organism evidence="3 4">
    <name type="scientific">Desulfoscipio gibsoniae DSM 7213</name>
    <dbReference type="NCBI Taxonomy" id="767817"/>
    <lineage>
        <taxon>Bacteria</taxon>
        <taxon>Bacillati</taxon>
        <taxon>Bacillota</taxon>
        <taxon>Clostridia</taxon>
        <taxon>Eubacteriales</taxon>
        <taxon>Desulfallaceae</taxon>
        <taxon>Desulfoscipio</taxon>
    </lineage>
</organism>
<evidence type="ECO:0000259" key="2">
    <source>
        <dbReference type="PROSITE" id="PS51272"/>
    </source>
</evidence>
<dbReference type="InterPro" id="IPR001119">
    <property type="entry name" value="SLH_dom"/>
</dbReference>
<dbReference type="InterPro" id="IPR026876">
    <property type="entry name" value="Fn3_assoc_repeat"/>
</dbReference>
<dbReference type="PANTHER" id="PTHR43308">
    <property type="entry name" value="OUTER MEMBRANE PROTEIN ALPHA-RELATED"/>
    <property type="match status" value="1"/>
</dbReference>
<dbReference type="SMART" id="SM00635">
    <property type="entry name" value="BID_2"/>
    <property type="match status" value="1"/>
</dbReference>
<dbReference type="RefSeq" id="WP_006522932.1">
    <property type="nucleotide sequence ID" value="NC_021184.1"/>
</dbReference>
<dbReference type="SUPFAM" id="SSF56524">
    <property type="entry name" value="Oxidoreductase molybdopterin-binding domain"/>
    <property type="match status" value="2"/>
</dbReference>
<dbReference type="HOGENOM" id="CLU_268608_0_0_9"/>
<feature type="domain" description="SLH" evidence="2">
    <location>
        <begin position="1162"/>
        <end position="1221"/>
    </location>
</feature>
<proteinExistence type="predicted"/>
<keyword evidence="1" id="KW-0677">Repeat</keyword>
<dbReference type="InterPro" id="IPR013783">
    <property type="entry name" value="Ig-like_fold"/>
</dbReference>
<dbReference type="Pfam" id="PF02368">
    <property type="entry name" value="Big_2"/>
    <property type="match status" value="1"/>
</dbReference>
<feature type="domain" description="SLH" evidence="2">
    <location>
        <begin position="1107"/>
        <end position="1161"/>
    </location>
</feature>
<feature type="domain" description="SLH" evidence="2">
    <location>
        <begin position="1043"/>
        <end position="1106"/>
    </location>
</feature>
<dbReference type="eggNOG" id="COG5492">
    <property type="taxonomic scope" value="Bacteria"/>
</dbReference>
<dbReference type="SUPFAM" id="SSF49373">
    <property type="entry name" value="Invasin/intimin cell-adhesion fragments"/>
    <property type="match status" value="1"/>
</dbReference>
<dbReference type="AlphaFoldDB" id="R4KJS2"/>
<dbReference type="EMBL" id="CP003273">
    <property type="protein sequence ID" value="AGK99880.1"/>
    <property type="molecule type" value="Genomic_DNA"/>
</dbReference>
<keyword evidence="4" id="KW-1185">Reference proteome</keyword>
<dbReference type="Gene3D" id="2.60.40.10">
    <property type="entry name" value="Immunoglobulins"/>
    <property type="match status" value="1"/>
</dbReference>
<dbReference type="Pfam" id="PF13287">
    <property type="entry name" value="Fn3_assoc"/>
    <property type="match status" value="1"/>
</dbReference>
<name>R4KJS2_9FIRM</name>
<dbReference type="eggNOG" id="COG2041">
    <property type="taxonomic scope" value="Bacteria"/>
</dbReference>
<dbReference type="KEGG" id="dgi:Desgi_0295"/>
<dbReference type="InterPro" id="IPR051465">
    <property type="entry name" value="Cell_Envelope_Struct_Comp"/>
</dbReference>
<evidence type="ECO:0000313" key="4">
    <source>
        <dbReference type="Proteomes" id="UP000013520"/>
    </source>
</evidence>